<proteinExistence type="predicted"/>
<evidence type="ECO:0000313" key="1">
    <source>
        <dbReference type="EMBL" id="WPA97987.1"/>
    </source>
</evidence>
<keyword evidence="2" id="KW-1185">Reference proteome</keyword>
<sequence>MALDDIWTITTTGDSTIAVNARGVSRMRTTSSSTFEEQLIWRTVSPALFARGDILLRAAWHITSRLVLAQQHVT</sequence>
<dbReference type="Proteomes" id="UP001302367">
    <property type="component" value="Chromosome 2"/>
</dbReference>
<protein>
    <submittedName>
        <fullName evidence="1">Uncharacterized protein</fullName>
    </submittedName>
</protein>
<evidence type="ECO:0000313" key="2">
    <source>
        <dbReference type="Proteomes" id="UP001302367"/>
    </source>
</evidence>
<reference evidence="1 2" key="1">
    <citation type="submission" date="2023-09" db="EMBL/GenBank/DDBJ databases">
        <title>Complete-Gapless Cercospora beticola genome.</title>
        <authorList>
            <person name="Wyatt N.A."/>
            <person name="Spanner R.E."/>
            <person name="Bolton M.D."/>
        </authorList>
    </citation>
    <scope>NUCLEOTIDE SEQUENCE [LARGE SCALE GENOMIC DNA]</scope>
    <source>
        <strain evidence="1">Cb09-40</strain>
    </source>
</reference>
<accession>A0ABZ0NEP8</accession>
<dbReference type="EMBL" id="CP134185">
    <property type="protein sequence ID" value="WPA97987.1"/>
    <property type="molecule type" value="Genomic_DNA"/>
</dbReference>
<gene>
    <name evidence="1" type="ORF">RHO25_002598</name>
</gene>
<dbReference type="RefSeq" id="XP_023456238.2">
    <property type="nucleotide sequence ID" value="XM_023598165.2"/>
</dbReference>
<organism evidence="1 2">
    <name type="scientific">Cercospora beticola</name>
    <name type="common">Sugarbeet leaf spot fungus</name>
    <dbReference type="NCBI Taxonomy" id="122368"/>
    <lineage>
        <taxon>Eukaryota</taxon>
        <taxon>Fungi</taxon>
        <taxon>Dikarya</taxon>
        <taxon>Ascomycota</taxon>
        <taxon>Pezizomycotina</taxon>
        <taxon>Dothideomycetes</taxon>
        <taxon>Dothideomycetidae</taxon>
        <taxon>Mycosphaerellales</taxon>
        <taxon>Mycosphaerellaceae</taxon>
        <taxon>Cercospora</taxon>
    </lineage>
</organism>
<dbReference type="GeneID" id="35429250"/>
<name>A0ABZ0NEP8_CERBT</name>